<comment type="caution">
    <text evidence="1">The sequence shown here is derived from an EMBL/GenBank/DDBJ whole genome shotgun (WGS) entry which is preliminary data.</text>
</comment>
<gene>
    <name evidence="1" type="ORF">QFC20_007833</name>
</gene>
<sequence>MPAPAFLHSLIPHNAPTPFITLTYAQSLDAKIAGPGRRQIQLSGEESMLMTHWLRSMHEGIMVGIGTAVNDDPRLNVRLLPTEEHTNTPQPIILDPHLRLPPSAKLFKTLRDPETPHAKAPWILCRDDGDSLFDERRRALESVGGRIVPVPMPNALSTLPRILDELGINSLMVEGGAQIIHQFLTTPTSEDGKPLVDLLVVTVAPVLVPDGLAVPGGETSVDFEHLRTEVMGRDAVMIFRGKERCKGVVQL</sequence>
<evidence type="ECO:0000313" key="2">
    <source>
        <dbReference type="Proteomes" id="UP001230649"/>
    </source>
</evidence>
<keyword evidence="2" id="KW-1185">Reference proteome</keyword>
<proteinExistence type="predicted"/>
<organism evidence="1 2">
    <name type="scientific">Naganishia adeliensis</name>
    <dbReference type="NCBI Taxonomy" id="92952"/>
    <lineage>
        <taxon>Eukaryota</taxon>
        <taxon>Fungi</taxon>
        <taxon>Dikarya</taxon>
        <taxon>Basidiomycota</taxon>
        <taxon>Agaricomycotina</taxon>
        <taxon>Tremellomycetes</taxon>
        <taxon>Filobasidiales</taxon>
        <taxon>Filobasidiaceae</taxon>
        <taxon>Naganishia</taxon>
    </lineage>
</organism>
<accession>A0ACC2UV02</accession>
<reference evidence="1" key="1">
    <citation type="submission" date="2023-04" db="EMBL/GenBank/DDBJ databases">
        <title>Draft Genome sequencing of Naganishia species isolated from polar environments using Oxford Nanopore Technology.</title>
        <authorList>
            <person name="Leo P."/>
            <person name="Venkateswaran K."/>
        </authorList>
    </citation>
    <scope>NUCLEOTIDE SEQUENCE</scope>
    <source>
        <strain evidence="1">MNA-CCFEE 5262</strain>
    </source>
</reference>
<name>A0ACC2UV02_9TREE</name>
<dbReference type="Proteomes" id="UP001230649">
    <property type="component" value="Unassembled WGS sequence"/>
</dbReference>
<dbReference type="EMBL" id="JASBWS010000227">
    <property type="protein sequence ID" value="KAJ9090740.1"/>
    <property type="molecule type" value="Genomic_DNA"/>
</dbReference>
<protein>
    <submittedName>
        <fullName evidence="1">Uncharacterized protein</fullName>
    </submittedName>
</protein>
<evidence type="ECO:0000313" key="1">
    <source>
        <dbReference type="EMBL" id="KAJ9090740.1"/>
    </source>
</evidence>